<dbReference type="PANTHER" id="PTHR30560:SF3">
    <property type="entry name" value="TRIGGER FACTOR-LIKE PROTEIN TIG, CHLOROPLASTIC"/>
    <property type="match status" value="1"/>
</dbReference>
<evidence type="ECO:0000313" key="14">
    <source>
        <dbReference type="Proteomes" id="UP000782843"/>
    </source>
</evidence>
<feature type="domain" description="Trigger factor ribosome-binding bacterial" evidence="11">
    <location>
        <begin position="19"/>
        <end position="164"/>
    </location>
</feature>
<sequence length="388" mass="43974">MDTKKDEAATTGSGFKIVEVKEVNSNVEVTIEIPGTVFTVEEEKSFAKLAQDVKIAGFRPGKAPKEMLRAQLGAAPYEAALNELLPKATLEAVNYLTESKGKSYVPISQVHYHINKVQPSTGVKFIAHFDIFPSIELGDFTKIKVTKAKSEVSDEEVANVLDQMFSDWKKENDAKVSKEEKSVEAEDKDAKDDNKSDTKKKNAAYTKPTDEWVKDELAMDDIKTLADLKQRIKEELLKTKDQTNENEYIDSMIKEAINLSKIEVSDSLINAELDNQEAAYKQRIENVGMKVDEFLKQQNTTMEALRTGWKPQLEERIKADLLIMEIAKKYQLTVSVEEVQQEIDAIPDENMKGQYSTDEGRRYIMDIHLRQKAINKLREIVEGDGKKE</sequence>
<proteinExistence type="inferred from homology"/>
<evidence type="ECO:0000256" key="2">
    <source>
        <dbReference type="ARBA" id="ARBA00004496"/>
    </source>
</evidence>
<evidence type="ECO:0000256" key="10">
    <source>
        <dbReference type="SAM" id="MobiDB-lite"/>
    </source>
</evidence>
<dbReference type="SUPFAM" id="SSF102735">
    <property type="entry name" value="Trigger factor ribosome-binding domain"/>
    <property type="match status" value="1"/>
</dbReference>
<dbReference type="Pfam" id="PF05698">
    <property type="entry name" value="Trigger_C"/>
    <property type="match status" value="1"/>
</dbReference>
<gene>
    <name evidence="13" type="ORF">KC660_02220</name>
</gene>
<dbReference type="Proteomes" id="UP000782843">
    <property type="component" value="Unassembled WGS sequence"/>
</dbReference>
<evidence type="ECO:0000256" key="5">
    <source>
        <dbReference type="ARBA" id="ARBA00016902"/>
    </source>
</evidence>
<evidence type="ECO:0000256" key="1">
    <source>
        <dbReference type="ARBA" id="ARBA00000971"/>
    </source>
</evidence>
<name>A0A955L3Y2_9BACT</name>
<comment type="catalytic activity">
    <reaction evidence="1">
        <text>[protein]-peptidylproline (omega=180) = [protein]-peptidylproline (omega=0)</text>
        <dbReference type="Rhea" id="RHEA:16237"/>
        <dbReference type="Rhea" id="RHEA-COMP:10747"/>
        <dbReference type="Rhea" id="RHEA-COMP:10748"/>
        <dbReference type="ChEBI" id="CHEBI:83833"/>
        <dbReference type="ChEBI" id="CHEBI:83834"/>
        <dbReference type="EC" id="5.2.1.8"/>
    </reaction>
</comment>
<dbReference type="InterPro" id="IPR005215">
    <property type="entry name" value="Trig_fac"/>
</dbReference>
<organism evidence="13 14">
    <name type="scientific">Candidatus Dojkabacteria bacterium</name>
    <dbReference type="NCBI Taxonomy" id="2099670"/>
    <lineage>
        <taxon>Bacteria</taxon>
        <taxon>Candidatus Dojkabacteria</taxon>
    </lineage>
</organism>
<evidence type="ECO:0000256" key="8">
    <source>
        <dbReference type="ARBA" id="ARBA00023235"/>
    </source>
</evidence>
<dbReference type="EMBL" id="JAGQLG010000080">
    <property type="protein sequence ID" value="MCA9382201.1"/>
    <property type="molecule type" value="Genomic_DNA"/>
</dbReference>
<comment type="subcellular location">
    <subcellularLocation>
        <location evidence="2">Cytoplasm</location>
    </subcellularLocation>
</comment>
<dbReference type="Gene3D" id="1.10.3120.10">
    <property type="entry name" value="Trigger factor, C-terminal domain"/>
    <property type="match status" value="1"/>
</dbReference>
<evidence type="ECO:0000259" key="12">
    <source>
        <dbReference type="Pfam" id="PF05698"/>
    </source>
</evidence>
<feature type="domain" description="Trigger factor C-terminal" evidence="12">
    <location>
        <begin position="224"/>
        <end position="377"/>
    </location>
</feature>
<comment type="similarity">
    <text evidence="3">Belongs to the FKBP-type PPIase family. Tig subfamily.</text>
</comment>
<evidence type="ECO:0000256" key="4">
    <source>
        <dbReference type="ARBA" id="ARBA00013194"/>
    </source>
</evidence>
<dbReference type="GO" id="GO:0051083">
    <property type="term" value="P:'de novo' cotranslational protein folding"/>
    <property type="evidence" value="ECO:0007669"/>
    <property type="project" value="TreeGrafter"/>
</dbReference>
<dbReference type="InterPro" id="IPR037041">
    <property type="entry name" value="Trigger_fac_C_sf"/>
</dbReference>
<dbReference type="GO" id="GO:0003755">
    <property type="term" value="F:peptidyl-prolyl cis-trans isomerase activity"/>
    <property type="evidence" value="ECO:0007669"/>
    <property type="project" value="UniProtKB-KW"/>
</dbReference>
<accession>A0A955L3Y2</accession>
<dbReference type="GO" id="GO:0044183">
    <property type="term" value="F:protein folding chaperone"/>
    <property type="evidence" value="ECO:0007669"/>
    <property type="project" value="TreeGrafter"/>
</dbReference>
<evidence type="ECO:0000259" key="11">
    <source>
        <dbReference type="Pfam" id="PF05697"/>
    </source>
</evidence>
<reference evidence="13" key="1">
    <citation type="submission" date="2020-04" db="EMBL/GenBank/DDBJ databases">
        <authorList>
            <person name="Zhang T."/>
        </authorList>
    </citation>
    <scope>NUCLEOTIDE SEQUENCE</scope>
    <source>
        <strain evidence="13">HKST-UBA10</strain>
    </source>
</reference>
<evidence type="ECO:0000256" key="9">
    <source>
        <dbReference type="ARBA" id="ARBA00029986"/>
    </source>
</evidence>
<evidence type="ECO:0000256" key="3">
    <source>
        <dbReference type="ARBA" id="ARBA00005464"/>
    </source>
</evidence>
<dbReference type="GO" id="GO:0043022">
    <property type="term" value="F:ribosome binding"/>
    <property type="evidence" value="ECO:0007669"/>
    <property type="project" value="TreeGrafter"/>
</dbReference>
<dbReference type="Pfam" id="PF05697">
    <property type="entry name" value="Trigger_N"/>
    <property type="match status" value="1"/>
</dbReference>
<dbReference type="InterPro" id="IPR027304">
    <property type="entry name" value="Trigger_fact/SurA_dom_sf"/>
</dbReference>
<comment type="caution">
    <text evidence="13">The sequence shown here is derived from an EMBL/GenBank/DDBJ whole genome shotgun (WGS) entry which is preliminary data.</text>
</comment>
<dbReference type="AlphaFoldDB" id="A0A955L3Y2"/>
<keyword evidence="7" id="KW-0143">Chaperone</keyword>
<evidence type="ECO:0000256" key="7">
    <source>
        <dbReference type="ARBA" id="ARBA00023186"/>
    </source>
</evidence>
<dbReference type="GO" id="GO:0043335">
    <property type="term" value="P:protein unfolding"/>
    <property type="evidence" value="ECO:0007669"/>
    <property type="project" value="TreeGrafter"/>
</dbReference>
<reference evidence="13" key="2">
    <citation type="journal article" date="2021" name="Microbiome">
        <title>Successional dynamics and alternative stable states in a saline activated sludge microbial community over 9 years.</title>
        <authorList>
            <person name="Wang Y."/>
            <person name="Ye J."/>
            <person name="Ju F."/>
            <person name="Liu L."/>
            <person name="Boyd J.A."/>
            <person name="Deng Y."/>
            <person name="Parks D.H."/>
            <person name="Jiang X."/>
            <person name="Yin X."/>
            <person name="Woodcroft B.J."/>
            <person name="Tyson G.W."/>
            <person name="Hugenholtz P."/>
            <person name="Polz M.F."/>
            <person name="Zhang T."/>
        </authorList>
    </citation>
    <scope>NUCLEOTIDE SEQUENCE</scope>
    <source>
        <strain evidence="13">HKST-UBA10</strain>
    </source>
</reference>
<dbReference type="InterPro" id="IPR036611">
    <property type="entry name" value="Trigger_fac_ribosome-bd_sf"/>
</dbReference>
<evidence type="ECO:0000313" key="13">
    <source>
        <dbReference type="EMBL" id="MCA9382201.1"/>
    </source>
</evidence>
<dbReference type="SUPFAM" id="SSF109998">
    <property type="entry name" value="Triger factor/SurA peptide-binding domain-like"/>
    <property type="match status" value="1"/>
</dbReference>
<dbReference type="PIRSF" id="PIRSF003095">
    <property type="entry name" value="Trigger_factor"/>
    <property type="match status" value="1"/>
</dbReference>
<dbReference type="PANTHER" id="PTHR30560">
    <property type="entry name" value="TRIGGER FACTOR CHAPERONE AND PEPTIDYL-PROLYL CIS/TRANS ISOMERASE"/>
    <property type="match status" value="1"/>
</dbReference>
<dbReference type="GO" id="GO:0005737">
    <property type="term" value="C:cytoplasm"/>
    <property type="evidence" value="ECO:0007669"/>
    <property type="project" value="UniProtKB-SubCell"/>
</dbReference>
<protein>
    <recommendedName>
        <fullName evidence="5">Trigger factor</fullName>
        <ecNumber evidence="4">5.2.1.8</ecNumber>
    </recommendedName>
    <alternativeName>
        <fullName evidence="9">PPIase</fullName>
    </alternativeName>
</protein>
<keyword evidence="6" id="KW-0697">Rotamase</keyword>
<dbReference type="InterPro" id="IPR008881">
    <property type="entry name" value="Trigger_fac_ribosome-bd_bac"/>
</dbReference>
<dbReference type="InterPro" id="IPR008880">
    <property type="entry name" value="Trigger_fac_C"/>
</dbReference>
<evidence type="ECO:0000256" key="6">
    <source>
        <dbReference type="ARBA" id="ARBA00023110"/>
    </source>
</evidence>
<dbReference type="EC" id="5.2.1.8" evidence="4"/>
<feature type="compositionally biased region" description="Basic and acidic residues" evidence="10">
    <location>
        <begin position="176"/>
        <end position="200"/>
    </location>
</feature>
<dbReference type="Gene3D" id="3.30.70.1050">
    <property type="entry name" value="Trigger factor ribosome-binding domain"/>
    <property type="match status" value="1"/>
</dbReference>
<dbReference type="GO" id="GO:0015031">
    <property type="term" value="P:protein transport"/>
    <property type="evidence" value="ECO:0007669"/>
    <property type="project" value="InterPro"/>
</dbReference>
<feature type="region of interest" description="Disordered" evidence="10">
    <location>
        <begin position="176"/>
        <end position="204"/>
    </location>
</feature>
<keyword evidence="8" id="KW-0413">Isomerase</keyword>